<dbReference type="Proteomes" id="UP000008743">
    <property type="component" value="Unassembled WGS sequence"/>
</dbReference>
<accession>A0A0D2VSL4</accession>
<protein>
    <submittedName>
        <fullName evidence="2">Uncharacterized protein</fullName>
    </submittedName>
</protein>
<evidence type="ECO:0000313" key="3">
    <source>
        <dbReference type="Proteomes" id="UP000008743"/>
    </source>
</evidence>
<dbReference type="RefSeq" id="XP_004347535.1">
    <property type="nucleotide sequence ID" value="XM_004347485.2"/>
</dbReference>
<feature type="compositionally biased region" description="Basic and acidic residues" evidence="1">
    <location>
        <begin position="263"/>
        <end position="296"/>
    </location>
</feature>
<name>A0A0D2VSL4_CAPO3</name>
<proteinExistence type="predicted"/>
<keyword evidence="3" id="KW-1185">Reference proteome</keyword>
<dbReference type="InParanoid" id="A0A0D2VSL4"/>
<feature type="region of interest" description="Disordered" evidence="1">
    <location>
        <begin position="263"/>
        <end position="337"/>
    </location>
</feature>
<dbReference type="AlphaFoldDB" id="A0A0D2VSL4"/>
<dbReference type="SUPFAM" id="SSF90257">
    <property type="entry name" value="Myosin rod fragments"/>
    <property type="match status" value="1"/>
</dbReference>
<dbReference type="STRING" id="595528.A0A0D2VSL4"/>
<evidence type="ECO:0000256" key="1">
    <source>
        <dbReference type="SAM" id="MobiDB-lite"/>
    </source>
</evidence>
<feature type="region of interest" description="Disordered" evidence="1">
    <location>
        <begin position="30"/>
        <end position="56"/>
    </location>
</feature>
<organism evidence="2 3">
    <name type="scientific">Capsaspora owczarzaki (strain ATCC 30864)</name>
    <dbReference type="NCBI Taxonomy" id="595528"/>
    <lineage>
        <taxon>Eukaryota</taxon>
        <taxon>Filasterea</taxon>
        <taxon>Capsaspora</taxon>
    </lineage>
</organism>
<gene>
    <name evidence="2" type="ORF">CAOG_004784</name>
</gene>
<reference evidence="3" key="1">
    <citation type="submission" date="2011-02" db="EMBL/GenBank/DDBJ databases">
        <title>The Genome Sequence of Capsaspora owczarzaki ATCC 30864.</title>
        <authorList>
            <person name="Russ C."/>
            <person name="Cuomo C."/>
            <person name="Burger G."/>
            <person name="Gray M.W."/>
            <person name="Holland P.W.H."/>
            <person name="King N."/>
            <person name="Lang F.B.F."/>
            <person name="Roger A.J."/>
            <person name="Ruiz-Trillo I."/>
            <person name="Young S.K."/>
            <person name="Zeng Q."/>
            <person name="Gargeya S."/>
            <person name="Alvarado L."/>
            <person name="Berlin A."/>
            <person name="Chapman S.B."/>
            <person name="Chen Z."/>
            <person name="Freedman E."/>
            <person name="Gellesch M."/>
            <person name="Goldberg J."/>
            <person name="Griggs A."/>
            <person name="Gujja S."/>
            <person name="Heilman E."/>
            <person name="Heiman D."/>
            <person name="Howarth C."/>
            <person name="Mehta T."/>
            <person name="Neiman D."/>
            <person name="Pearson M."/>
            <person name="Roberts A."/>
            <person name="Saif S."/>
            <person name="Shea T."/>
            <person name="Shenoy N."/>
            <person name="Sisk P."/>
            <person name="Stolte C."/>
            <person name="Sykes S."/>
            <person name="White J."/>
            <person name="Yandava C."/>
            <person name="Haas B."/>
            <person name="Nusbaum C."/>
            <person name="Birren B."/>
        </authorList>
    </citation>
    <scope>NUCLEOTIDE SEQUENCE</scope>
    <source>
        <strain evidence="3">ATCC 30864</strain>
    </source>
</reference>
<dbReference type="EMBL" id="KE346366">
    <property type="protein sequence ID" value="KJE94092.1"/>
    <property type="molecule type" value="Genomic_DNA"/>
</dbReference>
<dbReference type="OMA" id="KMQPRID"/>
<dbReference type="Gene3D" id="1.10.287.1490">
    <property type="match status" value="1"/>
</dbReference>
<sequence length="354" mass="40454">MASPGRASRTKFSEDAMLISLASEAEKRLDAKRKQRKEAKAAVMQRQESLQRKEAQKLNATFREKAEVEKTIMESRMNVLLSGGKADAGLSVGTDIVQTVAGEKLVSLRQQLDQALQSKTMVESSKSTLRFAIEDLKDRLEEREEELSQALIDLKMYRQKYQQEEGARLLMEKNAEEYSKEVDRMREQVLPLSQEIETQKQANAELQERLASLGDVQSSSSKVSEKLDATLKELAESRAETAAAKDSNKRFEQEVDRLREQLKTMGEKSKGSEEANKLRTQLEDEQLAKGRLERQVTKMQPRIDQLEKDLTESEAQLSDLKAEKRKTQREQRQMQTQITELQTELNVLKATMKK</sequence>
<dbReference type="OrthoDB" id="10255000at2759"/>
<evidence type="ECO:0000313" key="2">
    <source>
        <dbReference type="EMBL" id="KJE94092.1"/>
    </source>
</evidence>